<sequence length="208" mass="24781">MEGFWFFWVMWLIIIGFFFFDNNKKRSEKWVFLCLLLIICSTIVIPVWNITLRLSFIILGCLCFYHIGKLKWSDKIYCYVVLTFISGMYLLVQYFIYFEPVWLYVSPRTMTCFIALITTIIFIKNHIKRITIMIAGLFQGELLFSLMLWERSHIYFYSVILGDYLFMDIFSISLLGIISWNGLELAVNLFRNRITYQPAPTSHKKLNA</sequence>
<feature type="transmembrane region" description="Helical" evidence="1">
    <location>
        <begin position="6"/>
        <end position="23"/>
    </location>
</feature>
<dbReference type="RefSeq" id="WP_307331292.1">
    <property type="nucleotide sequence ID" value="NZ_JAUSUG010000028.1"/>
</dbReference>
<gene>
    <name evidence="2" type="ORF">J2S74_004952</name>
</gene>
<evidence type="ECO:0000256" key="1">
    <source>
        <dbReference type="SAM" id="Phobius"/>
    </source>
</evidence>
<feature type="transmembrane region" description="Helical" evidence="1">
    <location>
        <begin position="30"/>
        <end position="48"/>
    </location>
</feature>
<name>A0ABU0A1X1_9BACI</name>
<organism evidence="2 3">
    <name type="scientific">Evansella vedderi</name>
    <dbReference type="NCBI Taxonomy" id="38282"/>
    <lineage>
        <taxon>Bacteria</taxon>
        <taxon>Bacillati</taxon>
        <taxon>Bacillota</taxon>
        <taxon>Bacilli</taxon>
        <taxon>Bacillales</taxon>
        <taxon>Bacillaceae</taxon>
        <taxon>Evansella</taxon>
    </lineage>
</organism>
<keyword evidence="3" id="KW-1185">Reference proteome</keyword>
<dbReference type="InterPro" id="IPR014617">
    <property type="entry name" value="YphA_Bacsu"/>
</dbReference>
<feature type="transmembrane region" description="Helical" evidence="1">
    <location>
        <begin position="77"/>
        <end position="96"/>
    </location>
</feature>
<reference evidence="2 3" key="1">
    <citation type="submission" date="2023-07" db="EMBL/GenBank/DDBJ databases">
        <title>Genomic Encyclopedia of Type Strains, Phase IV (KMG-IV): sequencing the most valuable type-strain genomes for metagenomic binning, comparative biology and taxonomic classification.</title>
        <authorList>
            <person name="Goeker M."/>
        </authorList>
    </citation>
    <scope>NUCLEOTIDE SEQUENCE [LARGE SCALE GENOMIC DNA]</scope>
    <source>
        <strain evidence="2 3">DSM 9768</strain>
    </source>
</reference>
<dbReference type="Proteomes" id="UP001230005">
    <property type="component" value="Unassembled WGS sequence"/>
</dbReference>
<feature type="transmembrane region" description="Helical" evidence="1">
    <location>
        <begin position="102"/>
        <end position="123"/>
    </location>
</feature>
<proteinExistence type="predicted"/>
<feature type="transmembrane region" description="Helical" evidence="1">
    <location>
        <begin position="130"/>
        <end position="149"/>
    </location>
</feature>
<dbReference type="Pfam" id="PF24124">
    <property type="entry name" value="YphA"/>
    <property type="match status" value="1"/>
</dbReference>
<keyword evidence="1" id="KW-0812">Transmembrane</keyword>
<evidence type="ECO:0000313" key="3">
    <source>
        <dbReference type="Proteomes" id="UP001230005"/>
    </source>
</evidence>
<accession>A0ABU0A1X1</accession>
<keyword evidence="1" id="KW-1133">Transmembrane helix</keyword>
<comment type="caution">
    <text evidence="2">The sequence shown here is derived from an EMBL/GenBank/DDBJ whole genome shotgun (WGS) entry which is preliminary data.</text>
</comment>
<dbReference type="EMBL" id="JAUSUG010000028">
    <property type="protein sequence ID" value="MDQ0257494.1"/>
    <property type="molecule type" value="Genomic_DNA"/>
</dbReference>
<keyword evidence="1" id="KW-0472">Membrane</keyword>
<evidence type="ECO:0008006" key="4">
    <source>
        <dbReference type="Google" id="ProtNLM"/>
    </source>
</evidence>
<feature type="transmembrane region" description="Helical" evidence="1">
    <location>
        <begin position="155"/>
        <end position="183"/>
    </location>
</feature>
<evidence type="ECO:0000313" key="2">
    <source>
        <dbReference type="EMBL" id="MDQ0257494.1"/>
    </source>
</evidence>
<protein>
    <recommendedName>
        <fullName evidence="4">NADH dehydrogenase subunit 6</fullName>
    </recommendedName>
</protein>
<feature type="transmembrane region" description="Helical" evidence="1">
    <location>
        <begin position="54"/>
        <end position="70"/>
    </location>
</feature>